<evidence type="ECO:0000313" key="2">
    <source>
        <dbReference type="EMBL" id="CAK0865464.1"/>
    </source>
</evidence>
<dbReference type="EMBL" id="CAUYUJ010016453">
    <property type="protein sequence ID" value="CAK0865464.1"/>
    <property type="molecule type" value="Genomic_DNA"/>
</dbReference>
<proteinExistence type="predicted"/>
<accession>A0ABN9UZ74</accession>
<organism evidence="2 3">
    <name type="scientific">Prorocentrum cordatum</name>
    <dbReference type="NCBI Taxonomy" id="2364126"/>
    <lineage>
        <taxon>Eukaryota</taxon>
        <taxon>Sar</taxon>
        <taxon>Alveolata</taxon>
        <taxon>Dinophyceae</taxon>
        <taxon>Prorocentrales</taxon>
        <taxon>Prorocentraceae</taxon>
        <taxon>Prorocentrum</taxon>
    </lineage>
</organism>
<feature type="compositionally biased region" description="Basic and acidic residues" evidence="1">
    <location>
        <begin position="1"/>
        <end position="21"/>
    </location>
</feature>
<evidence type="ECO:0000313" key="3">
    <source>
        <dbReference type="Proteomes" id="UP001189429"/>
    </source>
</evidence>
<name>A0ABN9UZ74_9DINO</name>
<evidence type="ECO:0000256" key="1">
    <source>
        <dbReference type="SAM" id="MobiDB-lite"/>
    </source>
</evidence>
<sequence>ENVGQRDTKKSKAKENDDAVSKKMVVQPEARMRAQEDFTQTQVHLPLDHPLVTACQTQHQSYLELVKKEGPQHQRGPPELQLSSRALTDIESWLSGDSLTYQSLKKYIGMPARVKSMLEIGSSEDASEWVKDFTFSQIYDTKK</sequence>
<comment type="caution">
    <text evidence="2">The sequence shown here is derived from an EMBL/GenBank/DDBJ whole genome shotgun (WGS) entry which is preliminary data.</text>
</comment>
<dbReference type="Proteomes" id="UP001189429">
    <property type="component" value="Unassembled WGS sequence"/>
</dbReference>
<gene>
    <name evidence="2" type="ORF">PCOR1329_LOCUS52974</name>
</gene>
<feature type="non-terminal residue" evidence="2">
    <location>
        <position position="1"/>
    </location>
</feature>
<feature type="non-terminal residue" evidence="2">
    <location>
        <position position="143"/>
    </location>
</feature>
<feature type="region of interest" description="Disordered" evidence="1">
    <location>
        <begin position="1"/>
        <end position="23"/>
    </location>
</feature>
<reference evidence="2" key="1">
    <citation type="submission" date="2023-10" db="EMBL/GenBank/DDBJ databases">
        <authorList>
            <person name="Chen Y."/>
            <person name="Shah S."/>
            <person name="Dougan E. K."/>
            <person name="Thang M."/>
            <person name="Chan C."/>
        </authorList>
    </citation>
    <scope>NUCLEOTIDE SEQUENCE [LARGE SCALE GENOMIC DNA]</scope>
</reference>
<keyword evidence="3" id="KW-1185">Reference proteome</keyword>
<protein>
    <submittedName>
        <fullName evidence="2">Uncharacterized protein</fullName>
    </submittedName>
</protein>